<dbReference type="Gene3D" id="3.20.20.370">
    <property type="entry name" value="Glycoside hydrolase/deacetylase"/>
    <property type="match status" value="1"/>
</dbReference>
<evidence type="ECO:0000256" key="1">
    <source>
        <dbReference type="SAM" id="MobiDB-lite"/>
    </source>
</evidence>
<dbReference type="PANTHER" id="PTHR10587">
    <property type="entry name" value="GLYCOSYL TRANSFERASE-RELATED"/>
    <property type="match status" value="1"/>
</dbReference>
<organism evidence="4 5">
    <name type="scientific">Actinacidiphila acididurans</name>
    <dbReference type="NCBI Taxonomy" id="2784346"/>
    <lineage>
        <taxon>Bacteria</taxon>
        <taxon>Bacillati</taxon>
        <taxon>Actinomycetota</taxon>
        <taxon>Actinomycetes</taxon>
        <taxon>Kitasatosporales</taxon>
        <taxon>Streptomycetaceae</taxon>
        <taxon>Actinacidiphila</taxon>
    </lineage>
</organism>
<dbReference type="PROSITE" id="PS51257">
    <property type="entry name" value="PROKAR_LIPOPROTEIN"/>
    <property type="match status" value="1"/>
</dbReference>
<feature type="region of interest" description="Disordered" evidence="1">
    <location>
        <begin position="30"/>
        <end position="74"/>
    </location>
</feature>
<dbReference type="Proteomes" id="UP000749040">
    <property type="component" value="Unassembled WGS sequence"/>
</dbReference>
<accession>A0ABS2TPZ4</accession>
<dbReference type="PROSITE" id="PS51677">
    <property type="entry name" value="NODB"/>
    <property type="match status" value="1"/>
</dbReference>
<feature type="signal peptide" evidence="2">
    <location>
        <begin position="1"/>
        <end position="26"/>
    </location>
</feature>
<feature type="chain" id="PRO_5045756192" evidence="2">
    <location>
        <begin position="27"/>
        <end position="275"/>
    </location>
</feature>
<proteinExistence type="predicted"/>
<dbReference type="InterPro" id="IPR002509">
    <property type="entry name" value="NODB_dom"/>
</dbReference>
<name>A0ABS2TPZ4_9ACTN</name>
<evidence type="ECO:0000256" key="2">
    <source>
        <dbReference type="SAM" id="SignalP"/>
    </source>
</evidence>
<dbReference type="InterPro" id="IPR050248">
    <property type="entry name" value="Polysacc_deacetylase_ArnD"/>
</dbReference>
<gene>
    <name evidence="4" type="ORF">ITX44_05695</name>
</gene>
<dbReference type="EMBL" id="JADKYB010000003">
    <property type="protein sequence ID" value="MBM9504038.1"/>
    <property type="molecule type" value="Genomic_DNA"/>
</dbReference>
<evidence type="ECO:0000313" key="4">
    <source>
        <dbReference type="EMBL" id="MBM9504038.1"/>
    </source>
</evidence>
<dbReference type="PANTHER" id="PTHR10587:SF137">
    <property type="entry name" value="4-DEOXY-4-FORMAMIDO-L-ARABINOSE-PHOSPHOUNDECAPRENOL DEFORMYLASE ARND-RELATED"/>
    <property type="match status" value="1"/>
</dbReference>
<evidence type="ECO:0000313" key="5">
    <source>
        <dbReference type="Proteomes" id="UP000749040"/>
    </source>
</evidence>
<sequence length="275" mass="28418">MTVERRSLLRNLSRAAAAGAVGSVLAACSGGGTGSSARTGTAGTATPTTGRPTGPATPAPASTAATPGVPGLAPNLPEQIRNGPRNRPMVALTFHGQGDPALAQEVLATAEDTGARLTVLAVGTWLDAYPQMARRIVAGGHDLGNHTQHHTDISAMDAAGAYQEIEDCARRLSRLTGSIGTWFRPSQAALATPLVRREAHRAGYRHCLSYDVDSLDYTDPGPAAVRRTVLAAARPGSVVSMHLGHPGTLSALPGILDGLHRRGLRAVTATELLRS</sequence>
<feature type="domain" description="NodB homology" evidence="3">
    <location>
        <begin position="88"/>
        <end position="267"/>
    </location>
</feature>
<keyword evidence="5" id="KW-1185">Reference proteome</keyword>
<dbReference type="CDD" id="cd10917">
    <property type="entry name" value="CE4_NodB_like_6s_7s"/>
    <property type="match status" value="1"/>
</dbReference>
<keyword evidence="2" id="KW-0732">Signal</keyword>
<dbReference type="PROSITE" id="PS51318">
    <property type="entry name" value="TAT"/>
    <property type="match status" value="1"/>
</dbReference>
<dbReference type="InterPro" id="IPR011330">
    <property type="entry name" value="Glyco_hydro/deAcase_b/a-brl"/>
</dbReference>
<dbReference type="SUPFAM" id="SSF88713">
    <property type="entry name" value="Glycoside hydrolase/deacetylase"/>
    <property type="match status" value="1"/>
</dbReference>
<protein>
    <submittedName>
        <fullName evidence="4">Polysaccharide deacetylase family protein</fullName>
    </submittedName>
</protein>
<comment type="caution">
    <text evidence="4">The sequence shown here is derived from an EMBL/GenBank/DDBJ whole genome shotgun (WGS) entry which is preliminary data.</text>
</comment>
<evidence type="ECO:0000259" key="3">
    <source>
        <dbReference type="PROSITE" id="PS51677"/>
    </source>
</evidence>
<dbReference type="Pfam" id="PF01522">
    <property type="entry name" value="Polysacc_deac_1"/>
    <property type="match status" value="1"/>
</dbReference>
<feature type="compositionally biased region" description="Low complexity" evidence="1">
    <location>
        <begin position="35"/>
        <end position="71"/>
    </location>
</feature>
<dbReference type="RefSeq" id="WP_205355934.1">
    <property type="nucleotide sequence ID" value="NZ_JADKYB010000003.1"/>
</dbReference>
<reference evidence="4 5" key="1">
    <citation type="submission" date="2021-01" db="EMBL/GenBank/DDBJ databases">
        <title>Streptomyces acididurans sp. nov., isolated from a peat swamp forest soil.</title>
        <authorList>
            <person name="Chantavorakit T."/>
            <person name="Duangmal K."/>
        </authorList>
    </citation>
    <scope>NUCLEOTIDE SEQUENCE [LARGE SCALE GENOMIC DNA]</scope>
    <source>
        <strain evidence="4 5">KK5PA1</strain>
    </source>
</reference>
<dbReference type="InterPro" id="IPR006311">
    <property type="entry name" value="TAT_signal"/>
</dbReference>